<feature type="compositionally biased region" description="Polar residues" evidence="1">
    <location>
        <begin position="17"/>
        <end position="28"/>
    </location>
</feature>
<feature type="compositionally biased region" description="Basic and acidic residues" evidence="1">
    <location>
        <begin position="493"/>
        <end position="505"/>
    </location>
</feature>
<feature type="compositionally biased region" description="Polar residues" evidence="1">
    <location>
        <begin position="794"/>
        <end position="804"/>
    </location>
</feature>
<feature type="compositionally biased region" description="Basic and acidic residues" evidence="1">
    <location>
        <begin position="830"/>
        <end position="840"/>
    </location>
</feature>
<feature type="compositionally biased region" description="Basic and acidic residues" evidence="1">
    <location>
        <begin position="860"/>
        <end position="882"/>
    </location>
</feature>
<dbReference type="AlphaFoldDB" id="A0A843XG80"/>
<feature type="compositionally biased region" description="Polar residues" evidence="1">
    <location>
        <begin position="364"/>
        <end position="378"/>
    </location>
</feature>
<feature type="compositionally biased region" description="Polar residues" evidence="1">
    <location>
        <begin position="162"/>
        <end position="173"/>
    </location>
</feature>
<keyword evidence="3" id="KW-1185">Reference proteome</keyword>
<reference evidence="2" key="1">
    <citation type="submission" date="2017-07" db="EMBL/GenBank/DDBJ databases">
        <title>Taro Niue Genome Assembly and Annotation.</title>
        <authorList>
            <person name="Atibalentja N."/>
            <person name="Keating K."/>
            <person name="Fields C.J."/>
        </authorList>
    </citation>
    <scope>NUCLEOTIDE SEQUENCE</scope>
    <source>
        <strain evidence="2">Niue_2</strain>
        <tissue evidence="2">Leaf</tissue>
    </source>
</reference>
<feature type="compositionally biased region" description="Gly residues" evidence="1">
    <location>
        <begin position="438"/>
        <end position="456"/>
    </location>
</feature>
<feature type="compositionally biased region" description="Basic and acidic residues" evidence="1">
    <location>
        <begin position="299"/>
        <end position="309"/>
    </location>
</feature>
<dbReference type="EMBL" id="NMUH01008056">
    <property type="protein sequence ID" value="MQM18241.1"/>
    <property type="molecule type" value="Genomic_DNA"/>
</dbReference>
<feature type="compositionally biased region" description="Polar residues" evidence="1">
    <location>
        <begin position="235"/>
        <end position="267"/>
    </location>
</feature>
<name>A0A843XG80_COLES</name>
<feature type="compositionally biased region" description="Basic and acidic residues" evidence="1">
    <location>
        <begin position="135"/>
        <end position="157"/>
    </location>
</feature>
<feature type="compositionally biased region" description="Basic and acidic residues" evidence="1">
    <location>
        <begin position="341"/>
        <end position="359"/>
    </location>
</feature>
<evidence type="ECO:0000313" key="3">
    <source>
        <dbReference type="Proteomes" id="UP000652761"/>
    </source>
</evidence>
<feature type="non-terminal residue" evidence="2">
    <location>
        <position position="897"/>
    </location>
</feature>
<sequence>NDQGEDPWGSKVALGNGCQTGHSGNAEEQSFEPADDWSNRNKPQTSTEGQGDPWGSKVASCQTGRSAKPNAVEQSSQPADGRNNWIKAERSTEGNNQGEDQWGSKIVLGNECQTGHSGNAELLSQPADGWSSWTKAERTTEGEHESWKGNSKNEGERIGWSQPLSSNHGQADSWNRGGGASGGCSNKGDWEAHIDRSGCLEAGKESGNSWTKATTDGWGNQDKAKSIEDEHKSWKSSNEGEASGWNKSASSNNGQSDNWSRGASTLGESDAKNVSAWGSHNDRPESSEGGQGFGSSWGKADKGNIKNKCETGAWTKAVPSNCGHTDNWESWSKGSSEPGESDGKGHLGRNMDRSAHFEVGKGSGTSWDKATMSGQRNWNKAEKLTEGDSKSWKASDTNEGENDGWSKARTYNHDHEDRWNRGKGVNGESGDKVDWGGHSLGFGYGRGSGGNRGTFGDGHQDGGWSRRPDTGGGYGSSWGRGRSRNCETYGSGDKPDSWNRSRDSDGQQARGRGRGFNDPGGQDDSWKGSCSDAGWGSSRGRGRGGRGGGFWQGRGRRDDYGSSYSGHDGNDPSFGWKNDQGSSGKGDFSRDALSSWKNDQGNNWNRQNQLAGNHPSGLSSWSTGDSVRSDDQSGDWSGGKSYGGDRSSGRGYGRGRGRGKCFGQEQASGWRGGMCSNQEPGGDDATKGTGGEESLGQKAKGTLSSWDSGAGNRATGSGTHSDWNNSASTSGWTSCKQGNSDKINAEASAWDKGAAASQDGGWGQKKCFDVTQGSDIWKTDATSSKTRSGEACQGTDNWNKSKGCNSDVVPGWNSTSVSRKDEISCGDQRWNQKVEPDGANRPRGWGNSNASGEELGPSRTQRDAWSREKPREGGCDSRDGKWLGDASEDGSAERGGW</sequence>
<comment type="caution">
    <text evidence="2">The sequence shown here is derived from an EMBL/GenBank/DDBJ whole genome shotgun (WGS) entry which is preliminary data.</text>
</comment>
<feature type="compositionally biased region" description="Polar residues" evidence="1">
    <location>
        <begin position="322"/>
        <end position="335"/>
    </location>
</feature>
<proteinExistence type="predicted"/>
<feature type="region of interest" description="Disordered" evidence="1">
    <location>
        <begin position="1"/>
        <end position="897"/>
    </location>
</feature>
<feature type="compositionally biased region" description="Polar residues" evidence="1">
    <location>
        <begin position="40"/>
        <end position="49"/>
    </location>
</feature>
<accession>A0A843XG80</accession>
<feature type="compositionally biased region" description="Basic and acidic residues" evidence="1">
    <location>
        <begin position="222"/>
        <end position="233"/>
    </location>
</feature>
<dbReference type="Proteomes" id="UP000652761">
    <property type="component" value="Unassembled WGS sequence"/>
</dbReference>
<feature type="compositionally biased region" description="Polar residues" evidence="1">
    <location>
        <begin position="595"/>
        <end position="626"/>
    </location>
</feature>
<evidence type="ECO:0000313" key="2">
    <source>
        <dbReference type="EMBL" id="MQM18241.1"/>
    </source>
</evidence>
<evidence type="ECO:0000256" key="1">
    <source>
        <dbReference type="SAM" id="MobiDB-lite"/>
    </source>
</evidence>
<feature type="compositionally biased region" description="Basic and acidic residues" evidence="1">
    <location>
        <begin position="411"/>
        <end position="420"/>
    </location>
</feature>
<feature type="compositionally biased region" description="Basic and acidic residues" evidence="1">
    <location>
        <begin position="379"/>
        <end position="393"/>
    </location>
</feature>
<feature type="compositionally biased region" description="Basic and acidic residues" evidence="1">
    <location>
        <begin position="188"/>
        <end position="204"/>
    </location>
</feature>
<protein>
    <submittedName>
        <fullName evidence="2">Uncharacterized protein</fullName>
    </submittedName>
</protein>
<feature type="compositionally biased region" description="Basic and acidic residues" evidence="1">
    <location>
        <begin position="458"/>
        <end position="469"/>
    </location>
</feature>
<organism evidence="2 3">
    <name type="scientific">Colocasia esculenta</name>
    <name type="common">Wild taro</name>
    <name type="synonym">Arum esculentum</name>
    <dbReference type="NCBI Taxonomy" id="4460"/>
    <lineage>
        <taxon>Eukaryota</taxon>
        <taxon>Viridiplantae</taxon>
        <taxon>Streptophyta</taxon>
        <taxon>Embryophyta</taxon>
        <taxon>Tracheophyta</taxon>
        <taxon>Spermatophyta</taxon>
        <taxon>Magnoliopsida</taxon>
        <taxon>Liliopsida</taxon>
        <taxon>Araceae</taxon>
        <taxon>Aroideae</taxon>
        <taxon>Colocasieae</taxon>
        <taxon>Colocasia</taxon>
    </lineage>
</organism>
<gene>
    <name evidence="2" type="ORF">Taro_051229</name>
</gene>
<feature type="compositionally biased region" description="Polar residues" evidence="1">
    <location>
        <begin position="714"/>
        <end position="742"/>
    </location>
</feature>
<feature type="compositionally biased region" description="Polar residues" evidence="1">
    <location>
        <begin position="206"/>
        <end position="218"/>
    </location>
</feature>